<keyword evidence="2" id="KW-1185">Reference proteome</keyword>
<reference evidence="1" key="1">
    <citation type="submission" date="2021-02" db="EMBL/GenBank/DDBJ databases">
        <authorList>
            <consortium name="DOE Joint Genome Institute"/>
            <person name="Ahrendt S."/>
            <person name="Looney B.P."/>
            <person name="Miyauchi S."/>
            <person name="Morin E."/>
            <person name="Drula E."/>
            <person name="Courty P.E."/>
            <person name="Chicoki N."/>
            <person name="Fauchery L."/>
            <person name="Kohler A."/>
            <person name="Kuo A."/>
            <person name="Labutti K."/>
            <person name="Pangilinan J."/>
            <person name="Lipzen A."/>
            <person name="Riley R."/>
            <person name="Andreopoulos W."/>
            <person name="He G."/>
            <person name="Johnson J."/>
            <person name="Barry K.W."/>
            <person name="Grigoriev I.V."/>
            <person name="Nagy L."/>
            <person name="Hibbett D."/>
            <person name="Henrissat B."/>
            <person name="Matheny P.B."/>
            <person name="Labbe J."/>
            <person name="Martin F."/>
        </authorList>
    </citation>
    <scope>NUCLEOTIDE SEQUENCE</scope>
    <source>
        <strain evidence="1">EC-137</strain>
    </source>
</reference>
<feature type="non-terminal residue" evidence="1">
    <location>
        <position position="1"/>
    </location>
</feature>
<proteinExistence type="predicted"/>
<accession>A0ACB8QYL0</accession>
<comment type="caution">
    <text evidence="1">The sequence shown here is derived from an EMBL/GenBank/DDBJ whole genome shotgun (WGS) entry which is preliminary data.</text>
</comment>
<sequence length="79" mass="8672">LPLEETLRDLALLRASELDLRTLLSVDSKDGVAPTPVDASVKRSFDFVQAARAAIRIHDRGDVEKEGEKLEGVRATVDE</sequence>
<evidence type="ECO:0000313" key="2">
    <source>
        <dbReference type="Proteomes" id="UP000814128"/>
    </source>
</evidence>
<evidence type="ECO:0000313" key="1">
    <source>
        <dbReference type="EMBL" id="KAI0036898.1"/>
    </source>
</evidence>
<protein>
    <submittedName>
        <fullName evidence="1">Uncharacterized protein</fullName>
    </submittedName>
</protein>
<gene>
    <name evidence="1" type="ORF">K488DRAFT_28002</name>
</gene>
<name>A0ACB8QYL0_9AGAM</name>
<feature type="non-terminal residue" evidence="1">
    <location>
        <position position="79"/>
    </location>
</feature>
<organism evidence="1 2">
    <name type="scientific">Vararia minispora EC-137</name>
    <dbReference type="NCBI Taxonomy" id="1314806"/>
    <lineage>
        <taxon>Eukaryota</taxon>
        <taxon>Fungi</taxon>
        <taxon>Dikarya</taxon>
        <taxon>Basidiomycota</taxon>
        <taxon>Agaricomycotina</taxon>
        <taxon>Agaricomycetes</taxon>
        <taxon>Russulales</taxon>
        <taxon>Lachnocladiaceae</taxon>
        <taxon>Vararia</taxon>
    </lineage>
</organism>
<dbReference type="Proteomes" id="UP000814128">
    <property type="component" value="Unassembled WGS sequence"/>
</dbReference>
<dbReference type="EMBL" id="MU273467">
    <property type="protein sequence ID" value="KAI0036898.1"/>
    <property type="molecule type" value="Genomic_DNA"/>
</dbReference>
<reference evidence="1" key="2">
    <citation type="journal article" date="2022" name="New Phytol.">
        <title>Evolutionary transition to the ectomycorrhizal habit in the genomes of a hyperdiverse lineage of mushroom-forming fungi.</title>
        <authorList>
            <person name="Looney B."/>
            <person name="Miyauchi S."/>
            <person name="Morin E."/>
            <person name="Drula E."/>
            <person name="Courty P.E."/>
            <person name="Kohler A."/>
            <person name="Kuo A."/>
            <person name="LaButti K."/>
            <person name="Pangilinan J."/>
            <person name="Lipzen A."/>
            <person name="Riley R."/>
            <person name="Andreopoulos W."/>
            <person name="He G."/>
            <person name="Johnson J."/>
            <person name="Nolan M."/>
            <person name="Tritt A."/>
            <person name="Barry K.W."/>
            <person name="Grigoriev I.V."/>
            <person name="Nagy L.G."/>
            <person name="Hibbett D."/>
            <person name="Henrissat B."/>
            <person name="Matheny P.B."/>
            <person name="Labbe J."/>
            <person name="Martin F.M."/>
        </authorList>
    </citation>
    <scope>NUCLEOTIDE SEQUENCE</scope>
    <source>
        <strain evidence="1">EC-137</strain>
    </source>
</reference>